<organism evidence="2 3">
    <name type="scientific">endosymbiont of Ridgeia piscesae</name>
    <dbReference type="NCBI Taxonomy" id="54398"/>
    <lineage>
        <taxon>Bacteria</taxon>
        <taxon>Pseudomonadati</taxon>
        <taxon>Pseudomonadota</taxon>
        <taxon>Gammaproteobacteria</taxon>
        <taxon>sulfur-oxidizing symbionts</taxon>
    </lineage>
</organism>
<dbReference type="STRING" id="54398.Ga0074115_13425"/>
<sequence length="80" mass="9123">MRQLTLYIRPGCHLCEDMLTQLQSMDGADSFQLQLVEIDADAALRARYDTRVPVLERSDGKLLSEYFLDEIGLRNYLNGG</sequence>
<reference evidence="3 4" key="1">
    <citation type="submission" date="2015-11" db="EMBL/GenBank/DDBJ databases">
        <title>The genome of Candidatus Endoriftia persephone in Ridgeia piscesae and population structure of the North Eastern Pacific vestimentiferan symbionts.</title>
        <authorList>
            <person name="Perez M."/>
            <person name="Juniper K.S."/>
        </authorList>
    </citation>
    <scope>NUCLEOTIDE SEQUENCE [LARGE SCALE GENOMIC DNA]</scope>
    <source>
        <strain evidence="2">Ind10</strain>
        <strain evidence="1">Ind11</strain>
    </source>
</reference>
<dbReference type="InterPro" id="IPR052565">
    <property type="entry name" value="Glutaredoxin-like_YDR286C"/>
</dbReference>
<evidence type="ECO:0000313" key="4">
    <source>
        <dbReference type="Proteomes" id="UP000051634"/>
    </source>
</evidence>
<dbReference type="SUPFAM" id="SSF52833">
    <property type="entry name" value="Thioredoxin-like"/>
    <property type="match status" value="1"/>
</dbReference>
<dbReference type="EMBL" id="LMXI01000141">
    <property type="protein sequence ID" value="KRT59517.1"/>
    <property type="molecule type" value="Genomic_DNA"/>
</dbReference>
<dbReference type="PANTHER" id="PTHR33558:SF1">
    <property type="entry name" value="GLUTAREDOXIN-LIKE PROTEIN C5ORF63 HOMOLOG"/>
    <property type="match status" value="1"/>
</dbReference>
<dbReference type="PANTHER" id="PTHR33558">
    <property type="entry name" value="GLUTAREDOXIN-LIKE PROTEIN C5ORF63 HOMOLOG"/>
    <property type="match status" value="1"/>
</dbReference>
<name>A0A0T5Z9K2_9GAMM</name>
<evidence type="ECO:0000313" key="1">
    <source>
        <dbReference type="EMBL" id="KRT56204.1"/>
    </source>
</evidence>
<dbReference type="InterPro" id="IPR036249">
    <property type="entry name" value="Thioredoxin-like_sf"/>
</dbReference>
<comment type="caution">
    <text evidence="2">The sequence shown here is derived from an EMBL/GenBank/DDBJ whole genome shotgun (WGS) entry which is preliminary data.</text>
</comment>
<proteinExistence type="predicted"/>
<dbReference type="EMBL" id="LDXT01000063">
    <property type="protein sequence ID" value="KRT56204.1"/>
    <property type="molecule type" value="Genomic_DNA"/>
</dbReference>
<dbReference type="InterPro" id="IPR008554">
    <property type="entry name" value="Glutaredoxin-like"/>
</dbReference>
<evidence type="ECO:0000313" key="2">
    <source>
        <dbReference type="EMBL" id="KRT59517.1"/>
    </source>
</evidence>
<evidence type="ECO:0000313" key="3">
    <source>
        <dbReference type="Proteomes" id="UP000051276"/>
    </source>
</evidence>
<dbReference type="RefSeq" id="WP_057955792.1">
    <property type="nucleotide sequence ID" value="NZ_KQ556893.1"/>
</dbReference>
<accession>A0A0T5Z9K2</accession>
<dbReference type="Pfam" id="PF05768">
    <property type="entry name" value="Glrx-like"/>
    <property type="match status" value="1"/>
</dbReference>
<dbReference type="AlphaFoldDB" id="A0A0T5Z9K2"/>
<gene>
    <name evidence="1" type="ORF">Ga0074115_13425</name>
    <name evidence="2" type="ORF">Ga0076813_15537</name>
</gene>
<keyword evidence="4" id="KW-1185">Reference proteome</keyword>
<dbReference type="Proteomes" id="UP000051634">
    <property type="component" value="Unassembled WGS sequence"/>
</dbReference>
<dbReference type="OrthoDB" id="8537427at2"/>
<protein>
    <submittedName>
        <fullName evidence="2">Glutaredoxin-like domain (DUF836)</fullName>
    </submittedName>
</protein>
<dbReference type="Gene3D" id="3.40.30.10">
    <property type="entry name" value="Glutaredoxin"/>
    <property type="match status" value="1"/>
</dbReference>
<dbReference type="Proteomes" id="UP000051276">
    <property type="component" value="Unassembled WGS sequence"/>
</dbReference>